<name>A0A1D8KAM6_9GAMM</name>
<keyword evidence="1" id="KW-0547">Nucleotide-binding</keyword>
<dbReference type="GO" id="GO:0050566">
    <property type="term" value="F:asparaginyl-tRNA synthase (glutamine-hydrolyzing) activity"/>
    <property type="evidence" value="ECO:0007669"/>
    <property type="project" value="RHEA"/>
</dbReference>
<keyword evidence="1" id="KW-0436">Ligase</keyword>
<dbReference type="AlphaFoldDB" id="A0A1D8KAM6"/>
<dbReference type="EMBL" id="CP017448">
    <property type="protein sequence ID" value="AOV18019.1"/>
    <property type="molecule type" value="Genomic_DNA"/>
</dbReference>
<dbReference type="HAMAP" id="MF_00122">
    <property type="entry name" value="GatC"/>
    <property type="match status" value="1"/>
</dbReference>
<comment type="catalytic activity">
    <reaction evidence="1">
        <text>L-glutamyl-tRNA(Gln) + L-glutamine + ATP + H2O = L-glutaminyl-tRNA(Gln) + L-glutamate + ADP + phosphate + H(+)</text>
        <dbReference type="Rhea" id="RHEA:17521"/>
        <dbReference type="Rhea" id="RHEA-COMP:9681"/>
        <dbReference type="Rhea" id="RHEA-COMP:9684"/>
        <dbReference type="ChEBI" id="CHEBI:15377"/>
        <dbReference type="ChEBI" id="CHEBI:15378"/>
        <dbReference type="ChEBI" id="CHEBI:29985"/>
        <dbReference type="ChEBI" id="CHEBI:30616"/>
        <dbReference type="ChEBI" id="CHEBI:43474"/>
        <dbReference type="ChEBI" id="CHEBI:58359"/>
        <dbReference type="ChEBI" id="CHEBI:78520"/>
        <dbReference type="ChEBI" id="CHEBI:78521"/>
        <dbReference type="ChEBI" id="CHEBI:456216"/>
    </reaction>
</comment>
<evidence type="ECO:0000313" key="2">
    <source>
        <dbReference type="EMBL" id="AOV18019.1"/>
    </source>
</evidence>
<gene>
    <name evidence="1" type="primary">gatC</name>
    <name evidence="2" type="ORF">BJI67_13965</name>
</gene>
<dbReference type="GO" id="GO:0005524">
    <property type="term" value="F:ATP binding"/>
    <property type="evidence" value="ECO:0007669"/>
    <property type="project" value="UniProtKB-KW"/>
</dbReference>
<accession>A0A1D8KAM6</accession>
<dbReference type="GO" id="GO:0006412">
    <property type="term" value="P:translation"/>
    <property type="evidence" value="ECO:0007669"/>
    <property type="project" value="UniProtKB-UniRule"/>
</dbReference>
<dbReference type="GO" id="GO:0006450">
    <property type="term" value="P:regulation of translational fidelity"/>
    <property type="evidence" value="ECO:0007669"/>
    <property type="project" value="InterPro"/>
</dbReference>
<keyword evidence="1" id="KW-0067">ATP-binding</keyword>
<dbReference type="GO" id="GO:0070681">
    <property type="term" value="P:glutaminyl-tRNAGln biosynthesis via transamidation"/>
    <property type="evidence" value="ECO:0007669"/>
    <property type="project" value="TreeGrafter"/>
</dbReference>
<comment type="function">
    <text evidence="1">Allows the formation of correctly charged Asn-tRNA(Asn) or Gln-tRNA(Gln) through the transamidation of misacylated Asp-tRNA(Asn) or Glu-tRNA(Gln) in organisms which lack either or both of asparaginyl-tRNA or glutaminyl-tRNA synthetases. The reaction takes place in the presence of glutamine and ATP through an activated phospho-Asp-tRNA(Asn) or phospho-Glu-tRNA(Gln).</text>
</comment>
<dbReference type="SUPFAM" id="SSF141000">
    <property type="entry name" value="Glu-tRNAGln amidotransferase C subunit"/>
    <property type="match status" value="1"/>
</dbReference>
<dbReference type="RefSeq" id="WP_070073549.1">
    <property type="nucleotide sequence ID" value="NZ_CP017448.1"/>
</dbReference>
<evidence type="ECO:0000313" key="3">
    <source>
        <dbReference type="Proteomes" id="UP000095342"/>
    </source>
</evidence>
<dbReference type="GO" id="GO:0016740">
    <property type="term" value="F:transferase activity"/>
    <property type="evidence" value="ECO:0007669"/>
    <property type="project" value="UniProtKB-KW"/>
</dbReference>
<dbReference type="Pfam" id="PF02686">
    <property type="entry name" value="GatC"/>
    <property type="match status" value="1"/>
</dbReference>
<keyword evidence="3" id="KW-1185">Reference proteome</keyword>
<protein>
    <recommendedName>
        <fullName evidence="1">Aspartyl/glutamyl-tRNA(Asn/Gln) amidotransferase subunit C</fullName>
        <shortName evidence="1">Asp/Glu-ADT subunit C</shortName>
        <ecNumber evidence="1">6.3.5.-</ecNumber>
    </recommendedName>
</protein>
<dbReference type="Gene3D" id="1.10.20.60">
    <property type="entry name" value="Glu-tRNAGln amidotransferase C subunit, N-terminal domain"/>
    <property type="match status" value="1"/>
</dbReference>
<comment type="subunit">
    <text evidence="1">Heterotrimer of A, B and C subunits.</text>
</comment>
<organism evidence="2 3">
    <name type="scientific">Acidihalobacter aeolianus</name>
    <dbReference type="NCBI Taxonomy" id="2792603"/>
    <lineage>
        <taxon>Bacteria</taxon>
        <taxon>Pseudomonadati</taxon>
        <taxon>Pseudomonadota</taxon>
        <taxon>Gammaproteobacteria</taxon>
        <taxon>Chromatiales</taxon>
        <taxon>Ectothiorhodospiraceae</taxon>
        <taxon>Acidihalobacter</taxon>
    </lineage>
</organism>
<sequence length="95" mass="10371">MSLTSDEVGRIAHLARLALDTDAVEAYAQDLSSILDFVEQLEAAPTEGVEPMAHPQDATQRLRPDEVTEPDARERFQAIAPAVEAGLYLVPKVIE</sequence>
<dbReference type="EC" id="6.3.5.-" evidence="1"/>
<comment type="catalytic activity">
    <reaction evidence="1">
        <text>L-aspartyl-tRNA(Asn) + L-glutamine + ATP + H2O = L-asparaginyl-tRNA(Asn) + L-glutamate + ADP + phosphate + 2 H(+)</text>
        <dbReference type="Rhea" id="RHEA:14513"/>
        <dbReference type="Rhea" id="RHEA-COMP:9674"/>
        <dbReference type="Rhea" id="RHEA-COMP:9677"/>
        <dbReference type="ChEBI" id="CHEBI:15377"/>
        <dbReference type="ChEBI" id="CHEBI:15378"/>
        <dbReference type="ChEBI" id="CHEBI:29985"/>
        <dbReference type="ChEBI" id="CHEBI:30616"/>
        <dbReference type="ChEBI" id="CHEBI:43474"/>
        <dbReference type="ChEBI" id="CHEBI:58359"/>
        <dbReference type="ChEBI" id="CHEBI:78515"/>
        <dbReference type="ChEBI" id="CHEBI:78516"/>
        <dbReference type="ChEBI" id="CHEBI:456216"/>
    </reaction>
</comment>
<dbReference type="InterPro" id="IPR036113">
    <property type="entry name" value="Asp/Glu-ADT_sf_sub_c"/>
</dbReference>
<dbReference type="InterPro" id="IPR003837">
    <property type="entry name" value="GatC"/>
</dbReference>
<dbReference type="Proteomes" id="UP000095342">
    <property type="component" value="Chromosome"/>
</dbReference>
<dbReference type="NCBIfam" id="TIGR00135">
    <property type="entry name" value="gatC"/>
    <property type="match status" value="1"/>
</dbReference>
<dbReference type="GO" id="GO:0050567">
    <property type="term" value="F:glutaminyl-tRNA synthase (glutamine-hydrolyzing) activity"/>
    <property type="evidence" value="ECO:0007669"/>
    <property type="project" value="UniProtKB-UniRule"/>
</dbReference>
<evidence type="ECO:0000256" key="1">
    <source>
        <dbReference type="HAMAP-Rule" id="MF_00122"/>
    </source>
</evidence>
<dbReference type="PANTHER" id="PTHR15004">
    <property type="entry name" value="GLUTAMYL-TRNA(GLN) AMIDOTRANSFERASE SUBUNIT C, MITOCHONDRIAL"/>
    <property type="match status" value="1"/>
</dbReference>
<comment type="similarity">
    <text evidence="1">Belongs to the GatC family.</text>
</comment>
<reference evidence="2 3" key="1">
    <citation type="submission" date="2016-09" db="EMBL/GenBank/DDBJ databases">
        <title>Acidihalobacter prosperus V6 (DSM14174).</title>
        <authorList>
            <person name="Khaleque H.N."/>
            <person name="Ramsay J.P."/>
            <person name="Murphy R.J.T."/>
            <person name="Kaksonen A.H."/>
            <person name="Boxall N.J."/>
            <person name="Watkin E.L.J."/>
        </authorList>
    </citation>
    <scope>NUCLEOTIDE SEQUENCE [LARGE SCALE GENOMIC DNA]</scope>
    <source>
        <strain evidence="2 3">V6</strain>
    </source>
</reference>
<keyword evidence="2" id="KW-0808">Transferase</keyword>
<keyword evidence="1" id="KW-0648">Protein biosynthesis</keyword>
<proteinExistence type="inferred from homology"/>
<dbReference type="KEGG" id="aaeo:BJI67_13965"/>
<dbReference type="PANTHER" id="PTHR15004:SF0">
    <property type="entry name" value="GLUTAMYL-TRNA(GLN) AMIDOTRANSFERASE SUBUNIT C, MITOCHONDRIAL"/>
    <property type="match status" value="1"/>
</dbReference>